<reference evidence="5 6" key="1">
    <citation type="submission" date="2018-10" db="EMBL/GenBank/DDBJ databases">
        <title>Draft genome of Fastidiocella sp. strain 375T, a bacterium isolated from a karstic cave dripping water.</title>
        <authorList>
            <person name="Coelho C."/>
            <person name="Verissimo A."/>
            <person name="Tiago I."/>
        </authorList>
    </citation>
    <scope>NUCLEOTIDE SEQUENCE [LARGE SCALE GENOMIC DNA]</scope>
    <source>
        <strain evidence="5 6">CAVE-375</strain>
    </source>
</reference>
<proteinExistence type="predicted"/>
<keyword evidence="3" id="KW-1133">Transmembrane helix</keyword>
<comment type="catalytic activity">
    <reaction evidence="2">
        <text>2 GTP = 3',3'-c-di-GMP + 2 diphosphate</text>
        <dbReference type="Rhea" id="RHEA:24898"/>
        <dbReference type="ChEBI" id="CHEBI:33019"/>
        <dbReference type="ChEBI" id="CHEBI:37565"/>
        <dbReference type="ChEBI" id="CHEBI:58805"/>
        <dbReference type="EC" id="2.7.7.65"/>
    </reaction>
</comment>
<keyword evidence="3" id="KW-0812">Transmembrane</keyword>
<dbReference type="EC" id="2.7.7.65" evidence="1"/>
<dbReference type="InterPro" id="IPR000160">
    <property type="entry name" value="GGDEF_dom"/>
</dbReference>
<dbReference type="NCBIfam" id="TIGR00254">
    <property type="entry name" value="GGDEF"/>
    <property type="match status" value="1"/>
</dbReference>
<dbReference type="InterPro" id="IPR043128">
    <property type="entry name" value="Rev_trsase/Diguanyl_cyclase"/>
</dbReference>
<feature type="transmembrane region" description="Helical" evidence="3">
    <location>
        <begin position="367"/>
        <end position="386"/>
    </location>
</feature>
<dbReference type="CDD" id="cd01949">
    <property type="entry name" value="GGDEF"/>
    <property type="match status" value="1"/>
</dbReference>
<dbReference type="EMBL" id="REGR01000002">
    <property type="protein sequence ID" value="RXZ44877.1"/>
    <property type="molecule type" value="Genomic_DNA"/>
</dbReference>
<dbReference type="Proteomes" id="UP000290682">
    <property type="component" value="Unassembled WGS sequence"/>
</dbReference>
<evidence type="ECO:0000256" key="3">
    <source>
        <dbReference type="SAM" id="Phobius"/>
    </source>
</evidence>
<keyword evidence="6" id="KW-1185">Reference proteome</keyword>
<comment type="caution">
    <text evidence="5">The sequence shown here is derived from an EMBL/GenBank/DDBJ whole genome shotgun (WGS) entry which is preliminary data.</text>
</comment>
<dbReference type="PROSITE" id="PS50887">
    <property type="entry name" value="GGDEF"/>
    <property type="match status" value="1"/>
</dbReference>
<sequence>MPSLLALFRVLRHRLAGGAPWLALLAWVLLLALAAFLAWQPFAAQRRAVLAETRDRIAARRHALDTRLWEVIYQVESQRRAAENGLAQPPSPPALMHALKTLPDGKSTGLEAVPPALLAARVGNVFVPGRREAMSAATERELAMALSLFPMHKAALAATPELAWVYYHSVDGWCAASPWLSQRQLLAENGSGSLSGFMKAAADLDFLKMGMPARNPQRRSYWTPLYRDPVGKGWLMSYAAPVYEKQRFRGVAAADLTLHFLSAFLESARGDGAQWLLADRSVNAPGARLVAASRFNAAGGEALPDWRDFARQRLDLPAAPGLKAGQWQEWGDYQVYVDPLDRVPWSLVYLVPARVIDRQVLSQLRPVIGLLVLLLLLFTLVGAKLWQAVRELQRRASTDGLTGVSNRRAFFETARREQARHTRLGQPFSLLMIDIDHFKQVNDLFGHAAGDRVLKEFSALLCSLMRAEDLFARLGGEEFACLLCGSDAEQAREVAERLCRIVSRTAFILSGGQRVSLTASFGVATAESSRLSLEELYQNADHALYRAKEAGRNRVEVAGTPSAGHLAVAGPPI</sequence>
<evidence type="ECO:0000256" key="2">
    <source>
        <dbReference type="ARBA" id="ARBA00034247"/>
    </source>
</evidence>
<dbReference type="InterPro" id="IPR050469">
    <property type="entry name" value="Diguanylate_Cyclase"/>
</dbReference>
<evidence type="ECO:0000313" key="6">
    <source>
        <dbReference type="Proteomes" id="UP000290682"/>
    </source>
</evidence>
<dbReference type="PANTHER" id="PTHR45138:SF9">
    <property type="entry name" value="DIGUANYLATE CYCLASE DGCM-RELATED"/>
    <property type="match status" value="1"/>
</dbReference>
<dbReference type="SUPFAM" id="SSF55073">
    <property type="entry name" value="Nucleotide cyclase"/>
    <property type="match status" value="1"/>
</dbReference>
<gene>
    <name evidence="5" type="ORF">EBB06_03005</name>
</gene>
<protein>
    <recommendedName>
        <fullName evidence="1">diguanylate cyclase</fullName>
        <ecNumber evidence="1">2.7.7.65</ecNumber>
    </recommendedName>
</protein>
<dbReference type="Gene3D" id="3.30.70.270">
    <property type="match status" value="1"/>
</dbReference>
<dbReference type="InterPro" id="IPR029787">
    <property type="entry name" value="Nucleotide_cyclase"/>
</dbReference>
<evidence type="ECO:0000259" key="4">
    <source>
        <dbReference type="PROSITE" id="PS50887"/>
    </source>
</evidence>
<accession>A0ABY0FHS6</accession>
<evidence type="ECO:0000256" key="1">
    <source>
        <dbReference type="ARBA" id="ARBA00012528"/>
    </source>
</evidence>
<dbReference type="Gene3D" id="3.30.450.20">
    <property type="entry name" value="PAS domain"/>
    <property type="match status" value="1"/>
</dbReference>
<dbReference type="PANTHER" id="PTHR45138">
    <property type="entry name" value="REGULATORY COMPONENTS OF SENSORY TRANSDUCTION SYSTEM"/>
    <property type="match status" value="1"/>
</dbReference>
<organism evidence="5 6">
    <name type="scientific">Crenobacter cavernae</name>
    <dbReference type="NCBI Taxonomy" id="2290923"/>
    <lineage>
        <taxon>Bacteria</taxon>
        <taxon>Pseudomonadati</taxon>
        <taxon>Pseudomonadota</taxon>
        <taxon>Betaproteobacteria</taxon>
        <taxon>Neisseriales</taxon>
        <taxon>Neisseriaceae</taxon>
        <taxon>Crenobacter</taxon>
    </lineage>
</organism>
<dbReference type="SMART" id="SM00267">
    <property type="entry name" value="GGDEF"/>
    <property type="match status" value="1"/>
</dbReference>
<evidence type="ECO:0000313" key="5">
    <source>
        <dbReference type="EMBL" id="RXZ44877.1"/>
    </source>
</evidence>
<keyword evidence="3" id="KW-0472">Membrane</keyword>
<name>A0ABY0FHS6_9NEIS</name>
<feature type="domain" description="GGDEF" evidence="4">
    <location>
        <begin position="426"/>
        <end position="560"/>
    </location>
</feature>
<dbReference type="Pfam" id="PF00990">
    <property type="entry name" value="GGDEF"/>
    <property type="match status" value="1"/>
</dbReference>
<dbReference type="RefSeq" id="WP_129211393.1">
    <property type="nucleotide sequence ID" value="NZ_REGR01000002.1"/>
</dbReference>